<feature type="transmembrane region" description="Helical" evidence="7">
    <location>
        <begin position="254"/>
        <end position="273"/>
    </location>
</feature>
<dbReference type="Gene3D" id="1.20.1250.20">
    <property type="entry name" value="MFS general substrate transporter like domains"/>
    <property type="match status" value="1"/>
</dbReference>
<sequence length="406" mass="42479">MSTAAGLWNRVLPSGWRELPKVVWVLVAARAANRLGAFTLPFLSLVLVQEFGVSVAVAGLLITGFGAATIPSRLLGGRFADRIGRKVTIVIGLVGCAVAQLLVAATSSLVVVAVAVLILGLAFELYEPPSQAIIADVTTPEHRSAAYGLLGAALAGAAVGAGLLAAWIGQFSLRWLFVIDAATCLACALVVLFVLPNAEREVKSEEEPVRARPWRDPGLMAMLAAGTVFAVLYYLITFGVPLTLVERGLSAEQFGLLLALGALTIVLGQPLLAMRKVEQLNDFTAMTIGYLLLGTGLLGYAVATSFTGFVVATVIESVGDLVLLGRAYSVVATLAPEHARGRYMAVFGTSWGAAAVIAPLGGMRLLDLTNGFVFWVTCAAACAALAVAQPFLRRYLSVAPKQELAA</sequence>
<evidence type="ECO:0000256" key="3">
    <source>
        <dbReference type="ARBA" id="ARBA00022475"/>
    </source>
</evidence>
<protein>
    <submittedName>
        <fullName evidence="9">Predicted arabinose efflux permease, MFS family</fullName>
    </submittedName>
</protein>
<keyword evidence="5 7" id="KW-1133">Transmembrane helix</keyword>
<keyword evidence="3" id="KW-1003">Cell membrane</keyword>
<organism evidence="9 10">
    <name type="scientific">Lentzea fradiae</name>
    <dbReference type="NCBI Taxonomy" id="200378"/>
    <lineage>
        <taxon>Bacteria</taxon>
        <taxon>Bacillati</taxon>
        <taxon>Actinomycetota</taxon>
        <taxon>Actinomycetes</taxon>
        <taxon>Pseudonocardiales</taxon>
        <taxon>Pseudonocardiaceae</taxon>
        <taxon>Lentzea</taxon>
    </lineage>
</organism>
<dbReference type="InterPro" id="IPR036259">
    <property type="entry name" value="MFS_trans_sf"/>
</dbReference>
<keyword evidence="10" id="KW-1185">Reference proteome</keyword>
<evidence type="ECO:0000256" key="4">
    <source>
        <dbReference type="ARBA" id="ARBA00022692"/>
    </source>
</evidence>
<feature type="transmembrane region" description="Helical" evidence="7">
    <location>
        <begin position="285"/>
        <end position="303"/>
    </location>
</feature>
<dbReference type="SUPFAM" id="SSF103473">
    <property type="entry name" value="MFS general substrate transporter"/>
    <property type="match status" value="1"/>
</dbReference>
<feature type="transmembrane region" description="Helical" evidence="7">
    <location>
        <begin position="83"/>
        <end position="103"/>
    </location>
</feature>
<evidence type="ECO:0000256" key="7">
    <source>
        <dbReference type="SAM" id="Phobius"/>
    </source>
</evidence>
<dbReference type="GO" id="GO:0005886">
    <property type="term" value="C:plasma membrane"/>
    <property type="evidence" value="ECO:0007669"/>
    <property type="project" value="UniProtKB-SubCell"/>
</dbReference>
<dbReference type="Proteomes" id="UP000199623">
    <property type="component" value="Unassembled WGS sequence"/>
</dbReference>
<dbReference type="PROSITE" id="PS00216">
    <property type="entry name" value="SUGAR_TRANSPORT_1"/>
    <property type="match status" value="1"/>
</dbReference>
<evidence type="ECO:0000256" key="6">
    <source>
        <dbReference type="ARBA" id="ARBA00023136"/>
    </source>
</evidence>
<dbReference type="InterPro" id="IPR005829">
    <property type="entry name" value="Sugar_transporter_CS"/>
</dbReference>
<evidence type="ECO:0000313" key="9">
    <source>
        <dbReference type="EMBL" id="SDH48871.1"/>
    </source>
</evidence>
<comment type="subcellular location">
    <subcellularLocation>
        <location evidence="1">Cell membrane</location>
        <topology evidence="1">Multi-pass membrane protein</topology>
    </subcellularLocation>
</comment>
<dbReference type="PANTHER" id="PTHR23517:SF2">
    <property type="entry name" value="MULTIDRUG RESISTANCE PROTEIN MDTH"/>
    <property type="match status" value="1"/>
</dbReference>
<keyword evidence="4 7" id="KW-0812">Transmembrane</keyword>
<dbReference type="RefSeq" id="WP_218133998.1">
    <property type="nucleotide sequence ID" value="NZ_FNCC01000024.1"/>
</dbReference>
<feature type="transmembrane region" description="Helical" evidence="7">
    <location>
        <begin position="51"/>
        <end position="71"/>
    </location>
</feature>
<gene>
    <name evidence="9" type="ORF">SAMN05216553_12442</name>
</gene>
<dbReference type="GO" id="GO:0022857">
    <property type="term" value="F:transmembrane transporter activity"/>
    <property type="evidence" value="ECO:0007669"/>
    <property type="project" value="InterPro"/>
</dbReference>
<name>A0A1G8CTR9_9PSEU</name>
<keyword evidence="2" id="KW-0813">Transport</keyword>
<reference evidence="10" key="1">
    <citation type="submission" date="2016-10" db="EMBL/GenBank/DDBJ databases">
        <authorList>
            <person name="Varghese N."/>
            <person name="Submissions S."/>
        </authorList>
    </citation>
    <scope>NUCLEOTIDE SEQUENCE [LARGE SCALE GENOMIC DNA]</scope>
    <source>
        <strain evidence="10">CGMCC 4.3506</strain>
    </source>
</reference>
<dbReference type="InterPro" id="IPR011701">
    <property type="entry name" value="MFS"/>
</dbReference>
<dbReference type="PANTHER" id="PTHR23517">
    <property type="entry name" value="RESISTANCE PROTEIN MDTM, PUTATIVE-RELATED-RELATED"/>
    <property type="match status" value="1"/>
</dbReference>
<keyword evidence="6 7" id="KW-0472">Membrane</keyword>
<evidence type="ECO:0000256" key="5">
    <source>
        <dbReference type="ARBA" id="ARBA00022989"/>
    </source>
</evidence>
<dbReference type="PROSITE" id="PS50850">
    <property type="entry name" value="MFS"/>
    <property type="match status" value="1"/>
</dbReference>
<dbReference type="InterPro" id="IPR050171">
    <property type="entry name" value="MFS_Transporters"/>
</dbReference>
<dbReference type="STRING" id="200378.SAMN05216553_12442"/>
<dbReference type="EMBL" id="FNCC01000024">
    <property type="protein sequence ID" value="SDH48871.1"/>
    <property type="molecule type" value="Genomic_DNA"/>
</dbReference>
<feature type="domain" description="Major facilitator superfamily (MFS) profile" evidence="8">
    <location>
        <begin position="22"/>
        <end position="396"/>
    </location>
</feature>
<feature type="transmembrane region" description="Helical" evidence="7">
    <location>
        <begin position="175"/>
        <end position="198"/>
    </location>
</feature>
<dbReference type="AlphaFoldDB" id="A0A1G8CTR9"/>
<evidence type="ECO:0000256" key="1">
    <source>
        <dbReference type="ARBA" id="ARBA00004651"/>
    </source>
</evidence>
<accession>A0A1G8CTR9</accession>
<evidence type="ECO:0000313" key="10">
    <source>
        <dbReference type="Proteomes" id="UP000199623"/>
    </source>
</evidence>
<feature type="transmembrane region" description="Helical" evidence="7">
    <location>
        <begin position="147"/>
        <end position="169"/>
    </location>
</feature>
<dbReference type="InterPro" id="IPR020846">
    <property type="entry name" value="MFS_dom"/>
</dbReference>
<evidence type="ECO:0000259" key="8">
    <source>
        <dbReference type="PROSITE" id="PS50850"/>
    </source>
</evidence>
<proteinExistence type="predicted"/>
<evidence type="ECO:0000256" key="2">
    <source>
        <dbReference type="ARBA" id="ARBA00022448"/>
    </source>
</evidence>
<feature type="transmembrane region" description="Helical" evidence="7">
    <location>
        <begin position="309"/>
        <end position="331"/>
    </location>
</feature>
<feature type="transmembrane region" description="Helical" evidence="7">
    <location>
        <begin position="372"/>
        <end position="392"/>
    </location>
</feature>
<dbReference type="Pfam" id="PF07690">
    <property type="entry name" value="MFS_1"/>
    <property type="match status" value="1"/>
</dbReference>
<feature type="transmembrane region" description="Helical" evidence="7">
    <location>
        <begin position="343"/>
        <end position="366"/>
    </location>
</feature>
<feature type="transmembrane region" description="Helical" evidence="7">
    <location>
        <begin position="219"/>
        <end position="242"/>
    </location>
</feature>